<gene>
    <name evidence="2" type="primary">LOC115483077</name>
</gene>
<sequence>MLPLPLTLQLLPDQSNQSSSSNGLSLGAISRPATTTTLSTLNTYLFPCGADSAGTIGGGTFNGSASCDLDSNFSHMVAGGSEAGSSTGHSPCPMAFNGAGAAATGAGGAAGGALGLAVN</sequence>
<dbReference type="Proteomes" id="UP000504633">
    <property type="component" value="Unplaced"/>
</dbReference>
<dbReference type="AlphaFoldDB" id="A0A6J2SUI1"/>
<accession>A0A6J2SUI1</accession>
<evidence type="ECO:0000313" key="1">
    <source>
        <dbReference type="Proteomes" id="UP000504633"/>
    </source>
</evidence>
<proteinExistence type="predicted"/>
<organism evidence="1 2">
    <name type="scientific">Drosophila hydei</name>
    <name type="common">Fruit fly</name>
    <dbReference type="NCBI Taxonomy" id="7224"/>
    <lineage>
        <taxon>Eukaryota</taxon>
        <taxon>Metazoa</taxon>
        <taxon>Ecdysozoa</taxon>
        <taxon>Arthropoda</taxon>
        <taxon>Hexapoda</taxon>
        <taxon>Insecta</taxon>
        <taxon>Pterygota</taxon>
        <taxon>Neoptera</taxon>
        <taxon>Endopterygota</taxon>
        <taxon>Diptera</taxon>
        <taxon>Brachycera</taxon>
        <taxon>Muscomorpha</taxon>
        <taxon>Ephydroidea</taxon>
        <taxon>Drosophilidae</taxon>
        <taxon>Drosophila</taxon>
    </lineage>
</organism>
<feature type="non-terminal residue" evidence="2">
    <location>
        <position position="119"/>
    </location>
</feature>
<keyword evidence="1" id="KW-1185">Reference proteome</keyword>
<reference evidence="2" key="1">
    <citation type="submission" date="2025-08" db="UniProtKB">
        <authorList>
            <consortium name="RefSeq"/>
        </authorList>
    </citation>
    <scope>IDENTIFICATION</scope>
    <source>
        <strain evidence="2">15085-1641.00</strain>
        <tissue evidence="2">Whole body</tissue>
    </source>
</reference>
<protein>
    <submittedName>
        <fullName evidence="2">Uncharacterized protein LOC115483077</fullName>
    </submittedName>
</protein>
<dbReference type="OrthoDB" id="8065999at2759"/>
<dbReference type="KEGG" id="dhe:115483077"/>
<evidence type="ECO:0000313" key="2">
    <source>
        <dbReference type="RefSeq" id="XP_030079882.1"/>
    </source>
</evidence>
<dbReference type="RefSeq" id="XP_030079882.1">
    <property type="nucleotide sequence ID" value="XM_030224022.1"/>
</dbReference>
<name>A0A6J2SUI1_DROHY</name>
<dbReference type="GeneID" id="115483077"/>